<dbReference type="EMBL" id="BMGS01000016">
    <property type="protein sequence ID" value="GGG60744.1"/>
    <property type="molecule type" value="Genomic_DNA"/>
</dbReference>
<comment type="caution">
    <text evidence="1">The sequence shown here is derived from an EMBL/GenBank/DDBJ whole genome shotgun (WGS) entry which is preliminary data.</text>
</comment>
<organism evidence="1 2">
    <name type="scientific">Hymenobacter glacieicola</name>
    <dbReference type="NCBI Taxonomy" id="1562124"/>
    <lineage>
        <taxon>Bacteria</taxon>
        <taxon>Pseudomonadati</taxon>
        <taxon>Bacteroidota</taxon>
        <taxon>Cytophagia</taxon>
        <taxon>Cytophagales</taxon>
        <taxon>Hymenobacteraceae</taxon>
        <taxon>Hymenobacter</taxon>
    </lineage>
</organism>
<evidence type="ECO:0000313" key="2">
    <source>
        <dbReference type="Proteomes" id="UP000601361"/>
    </source>
</evidence>
<protein>
    <submittedName>
        <fullName evidence="1">Uncharacterized protein</fullName>
    </submittedName>
</protein>
<dbReference type="Proteomes" id="UP000601361">
    <property type="component" value="Unassembled WGS sequence"/>
</dbReference>
<proteinExistence type="predicted"/>
<reference evidence="2" key="1">
    <citation type="journal article" date="2019" name="Int. J. Syst. Evol. Microbiol.">
        <title>The Global Catalogue of Microorganisms (GCM) 10K type strain sequencing project: providing services to taxonomists for standard genome sequencing and annotation.</title>
        <authorList>
            <consortium name="The Broad Institute Genomics Platform"/>
            <consortium name="The Broad Institute Genome Sequencing Center for Infectious Disease"/>
            <person name="Wu L."/>
            <person name="Ma J."/>
        </authorList>
    </citation>
    <scope>NUCLEOTIDE SEQUENCE [LARGE SCALE GENOMIC DNA]</scope>
    <source>
        <strain evidence="2">CGMCC 1.12990</strain>
    </source>
</reference>
<name>A0ABQ1X765_9BACT</name>
<evidence type="ECO:0000313" key="1">
    <source>
        <dbReference type="EMBL" id="GGG60744.1"/>
    </source>
</evidence>
<accession>A0ABQ1X765</accession>
<keyword evidence="2" id="KW-1185">Reference proteome</keyword>
<gene>
    <name evidence="1" type="ORF">GCM10011378_40970</name>
</gene>
<sequence>MNSPASPYQESGLLRPVVNTDIGHVPKNLHTATEYKSERALLTALRHKIKAADLQTLYEALCDAPLGLCGPKPPRMGDWYMPTTPVTDHRNRPQRARFSEDTPAAEWHAHQHAFCQEAAQVLLQACEGQKPEFYRQAKEWISLPLQEFVQRVLTK</sequence>
<dbReference type="RefSeq" id="WP_188559727.1">
    <property type="nucleotide sequence ID" value="NZ_BMGS01000016.1"/>
</dbReference>